<evidence type="ECO:0000313" key="3">
    <source>
        <dbReference type="Proteomes" id="UP000241462"/>
    </source>
</evidence>
<dbReference type="InParanoid" id="A0A2T2ZZ04"/>
<keyword evidence="3" id="KW-1185">Reference proteome</keyword>
<dbReference type="EMBL" id="KZ678551">
    <property type="protein sequence ID" value="PSR79885.1"/>
    <property type="molecule type" value="Genomic_DNA"/>
</dbReference>
<name>A0A2T2ZZ04_9PEZI</name>
<feature type="region of interest" description="Disordered" evidence="1">
    <location>
        <begin position="142"/>
        <end position="165"/>
    </location>
</feature>
<sequence>MDGPPGLHLLFKGAWAQVVRNEQIDRYIHIYIHTYIQTYNTYNTYTHWLIYILARRLAYAAKWLFLPALQRSSSTRNRILVMVLVLITIPHLQNASVPRGCITAQITDVTCPKMHLMETCKATLPGCQPKCPHEKRKIGTEPNLPCTRYSPLDHQNQDPTRARKL</sequence>
<proteinExistence type="predicted"/>
<gene>
    <name evidence="2" type="ORF">BD289DRAFT_84695</name>
</gene>
<reference evidence="2 3" key="1">
    <citation type="journal article" date="2018" name="Mycol. Prog.">
        <title>Coniella lustricola, a new species from submerged detritus.</title>
        <authorList>
            <person name="Raudabaugh D.B."/>
            <person name="Iturriaga T."/>
            <person name="Carver A."/>
            <person name="Mondo S."/>
            <person name="Pangilinan J."/>
            <person name="Lipzen A."/>
            <person name="He G."/>
            <person name="Amirebrahimi M."/>
            <person name="Grigoriev I.V."/>
            <person name="Miller A.N."/>
        </authorList>
    </citation>
    <scope>NUCLEOTIDE SEQUENCE [LARGE SCALE GENOMIC DNA]</scope>
    <source>
        <strain evidence="2 3">B22-T-1</strain>
    </source>
</reference>
<accession>A0A2T2ZZ04</accession>
<dbReference type="AlphaFoldDB" id="A0A2T2ZZ04"/>
<evidence type="ECO:0000313" key="2">
    <source>
        <dbReference type="EMBL" id="PSR79885.1"/>
    </source>
</evidence>
<protein>
    <submittedName>
        <fullName evidence="2">Uncharacterized protein</fullName>
    </submittedName>
</protein>
<organism evidence="2 3">
    <name type="scientific">Coniella lustricola</name>
    <dbReference type="NCBI Taxonomy" id="2025994"/>
    <lineage>
        <taxon>Eukaryota</taxon>
        <taxon>Fungi</taxon>
        <taxon>Dikarya</taxon>
        <taxon>Ascomycota</taxon>
        <taxon>Pezizomycotina</taxon>
        <taxon>Sordariomycetes</taxon>
        <taxon>Sordariomycetidae</taxon>
        <taxon>Diaporthales</taxon>
        <taxon>Schizoparmaceae</taxon>
        <taxon>Coniella</taxon>
    </lineage>
</organism>
<evidence type="ECO:0000256" key="1">
    <source>
        <dbReference type="SAM" id="MobiDB-lite"/>
    </source>
</evidence>
<dbReference type="Proteomes" id="UP000241462">
    <property type="component" value="Unassembled WGS sequence"/>
</dbReference>